<feature type="region of interest" description="Adenylyl removase" evidence="7">
    <location>
        <begin position="1"/>
        <end position="413"/>
    </location>
</feature>
<dbReference type="PATRIC" id="fig|1217651.3.peg.334"/>
<dbReference type="GO" id="GO:0008882">
    <property type="term" value="F:[glutamate-ammonia-ligase] adenylyltransferase activity"/>
    <property type="evidence" value="ECO:0007669"/>
    <property type="project" value="UniProtKB-UniRule"/>
</dbReference>
<sequence>MNAEQLQKTLHASQYAEQVLSLHQSVLEHDYAIDQFQVPLSTPQIQQLVDDNLAAIQDEITWMRVLRILRARLMFRWIWQDANQLTDVVTLTRELSDFADICIVAAKDFARVPLIAKHGEPVGYNGKIQDLIVIGMGKLGAQELNLSSDIDLIFAFDEQGETNGRKCIDVQQFCILWGQKLIYLLDHITADGFVFRVDMRLRPWGDGSALAISHVALEKYLSQHGREWERYAWIKARIITGGQEGDSLLDMTRPFVFRKYVDYTAFEAMREMKAMIEREVARRNIADDIKLGAGGIREVEFIVQVFQLIYGGAKLELQDRQCLVSLQHLGEVGLLDSQSVVDLEDAYLFLRCVEHAIQALNDQQTQSLPTEPELRQRLIDTLGFTDWDNFIDFLNQKREKVTFQFEHLIKEKGLESPIESYSQLESQLNEILDDDAKNLIHEFWYGHAIKKLPAKAVQRLKEFWPHLVEAILQSNSPQVALMRLMPLVESVMRRTVYLVMLIESKGALQRLVKMATVSPWICEELTHYPVLLDEFLSMDFELPSRHYLEDSLRQQLLRIEIDQVEDQMRVLRLFKKSNVLTVAASDVLAESPLMKVSDALTDIAEVSVIATLNLAYQTVAKRHGYPVDAEGQRCSLDHMAYCVIGYGKVGGIELGYGSDLDLVFIHYMDEQADTDGQKAISGFEFAMRVAQKFMSLMTTQTLDGRVYEVDTRLRPSGEAGLLVTSLKAFEQYQLKSAWLWEHQAIVRARSIAGEPTLRAKFEELRCKILTLPRQEETVRQEVLNMRQKMKDHLGSSKDQKKDGIFHLKQDAGGIVDIEFMAQYVVLAWSGTNPDLAHYSDNVRILEDAAKAGCLSSDDVSALIQAYLSERAESHRLALANHNMQVSAADWHDTREVVCKLWQRLIDPTATFALESE</sequence>
<dbReference type="FunFam" id="1.20.120.330:FF:000005">
    <property type="entry name" value="Bifunctional glutamine synthetase adenylyltransferase/adenylyl-removing enzyme"/>
    <property type="match status" value="1"/>
</dbReference>
<evidence type="ECO:0000256" key="2">
    <source>
        <dbReference type="ARBA" id="ARBA00022695"/>
    </source>
</evidence>
<dbReference type="PANTHER" id="PTHR30621">
    <property type="entry name" value="GLUTAMINE SYNTHETASE ADENYLYLTRANSFERASE"/>
    <property type="match status" value="1"/>
</dbReference>
<name>N8XGI0_ACIBZ</name>
<evidence type="ECO:0000313" key="10">
    <source>
        <dbReference type="EMBL" id="ENV23627.1"/>
    </source>
</evidence>
<evidence type="ECO:0000256" key="3">
    <source>
        <dbReference type="ARBA" id="ARBA00022741"/>
    </source>
</evidence>
<accession>N8XGI0</accession>
<dbReference type="Gene3D" id="1.20.120.330">
    <property type="entry name" value="Nucleotidyltransferases domain 2"/>
    <property type="match status" value="2"/>
</dbReference>
<dbReference type="Pfam" id="PF08335">
    <property type="entry name" value="GlnD_UR_UTase"/>
    <property type="match status" value="2"/>
</dbReference>
<dbReference type="Gene3D" id="3.30.460.10">
    <property type="entry name" value="Beta Polymerase, domain 2"/>
    <property type="match status" value="2"/>
</dbReference>
<dbReference type="InterPro" id="IPR005190">
    <property type="entry name" value="GlnE_rpt_dom"/>
</dbReference>
<keyword evidence="10" id="KW-0436">Ligase</keyword>
<evidence type="ECO:0000256" key="4">
    <source>
        <dbReference type="ARBA" id="ARBA00022840"/>
    </source>
</evidence>
<dbReference type="Gene3D" id="1.20.120.1510">
    <property type="match status" value="1"/>
</dbReference>
<dbReference type="GO" id="GO:0016874">
    <property type="term" value="F:ligase activity"/>
    <property type="evidence" value="ECO:0007669"/>
    <property type="project" value="UniProtKB-KW"/>
</dbReference>
<dbReference type="SUPFAM" id="SSF81593">
    <property type="entry name" value="Nucleotidyltransferase substrate binding subunit/domain"/>
    <property type="match status" value="2"/>
</dbReference>
<feature type="domain" description="Glutamate-ammonia ligase adenylyltransferase repeated" evidence="8">
    <location>
        <begin position="4"/>
        <end position="244"/>
    </location>
</feature>
<keyword evidence="5 7" id="KW-0460">Magnesium</keyword>
<dbReference type="GO" id="GO:0005524">
    <property type="term" value="F:ATP binding"/>
    <property type="evidence" value="ECO:0007669"/>
    <property type="project" value="UniProtKB-UniRule"/>
</dbReference>
<evidence type="ECO:0000259" key="8">
    <source>
        <dbReference type="Pfam" id="PF03710"/>
    </source>
</evidence>
<comment type="catalytic activity">
    <reaction evidence="7">
        <text>[glutamine synthetase]-O(4)-(5'-adenylyl)-L-tyrosine + phosphate = [glutamine synthetase]-L-tyrosine + ADP</text>
        <dbReference type="Rhea" id="RHEA:43716"/>
        <dbReference type="Rhea" id="RHEA-COMP:10660"/>
        <dbReference type="Rhea" id="RHEA-COMP:10661"/>
        <dbReference type="ChEBI" id="CHEBI:43474"/>
        <dbReference type="ChEBI" id="CHEBI:46858"/>
        <dbReference type="ChEBI" id="CHEBI:83624"/>
        <dbReference type="ChEBI" id="CHEBI:456216"/>
        <dbReference type="EC" id="2.7.7.89"/>
    </reaction>
</comment>
<dbReference type="HOGENOM" id="CLU_006233_0_1_6"/>
<dbReference type="EC" id="2.7.7.89" evidence="7"/>
<comment type="catalytic activity">
    <reaction evidence="7">
        <text>[glutamine synthetase]-L-tyrosine + ATP = [glutamine synthetase]-O(4)-(5'-adenylyl)-L-tyrosine + diphosphate</text>
        <dbReference type="Rhea" id="RHEA:18589"/>
        <dbReference type="Rhea" id="RHEA-COMP:10660"/>
        <dbReference type="Rhea" id="RHEA-COMP:10661"/>
        <dbReference type="ChEBI" id="CHEBI:30616"/>
        <dbReference type="ChEBI" id="CHEBI:33019"/>
        <dbReference type="ChEBI" id="CHEBI:46858"/>
        <dbReference type="ChEBI" id="CHEBI:83624"/>
        <dbReference type="EC" id="2.7.7.42"/>
    </reaction>
</comment>
<protein>
    <recommendedName>
        <fullName evidence="7">Bifunctional glutamine synthetase adenylyltransferase/adenylyl-removing enzyme</fullName>
    </recommendedName>
    <alternativeName>
        <fullName evidence="7">ATP:glutamine synthetase adenylyltransferase</fullName>
    </alternativeName>
    <alternativeName>
        <fullName evidence="7">ATase</fullName>
    </alternativeName>
    <domain>
        <recommendedName>
            <fullName evidence="7">Glutamine synthetase adenylyl-L-tyrosine phosphorylase</fullName>
            <ecNumber evidence="7">2.7.7.89</ecNumber>
        </recommendedName>
        <alternativeName>
            <fullName evidence="7">Adenylyl removase</fullName>
            <shortName evidence="7">AR</shortName>
            <shortName evidence="7">AT-N</shortName>
        </alternativeName>
    </domain>
    <domain>
        <recommendedName>
            <fullName evidence="7">Glutamine synthetase adenylyl transferase</fullName>
            <ecNumber evidence="7">2.7.7.42</ecNumber>
        </recommendedName>
        <alternativeName>
            <fullName evidence="7">Adenylyl transferase</fullName>
            <shortName evidence="7">AT</shortName>
            <shortName evidence="7">AT-C</shortName>
        </alternativeName>
    </domain>
</protein>
<evidence type="ECO:0000259" key="9">
    <source>
        <dbReference type="Pfam" id="PF08335"/>
    </source>
</evidence>
<dbReference type="EC" id="2.7.7.42" evidence="7"/>
<feature type="region of interest" description="Adenylyl transferase" evidence="7">
    <location>
        <begin position="416"/>
        <end position="916"/>
    </location>
</feature>
<gene>
    <name evidence="7" type="primary">glnE</name>
    <name evidence="10" type="ORF">F963_00354</name>
</gene>
<keyword evidence="6 7" id="KW-0511">Multifunctional enzyme</keyword>
<dbReference type="HAMAP" id="MF_00802">
    <property type="entry name" value="GlnE"/>
    <property type="match status" value="1"/>
</dbReference>
<dbReference type="InterPro" id="IPR043519">
    <property type="entry name" value="NT_sf"/>
</dbReference>
<evidence type="ECO:0000256" key="6">
    <source>
        <dbReference type="ARBA" id="ARBA00023268"/>
    </source>
</evidence>
<dbReference type="GO" id="GO:0000820">
    <property type="term" value="P:regulation of glutamine family amino acid metabolic process"/>
    <property type="evidence" value="ECO:0007669"/>
    <property type="project" value="UniProtKB-UniRule"/>
</dbReference>
<dbReference type="RefSeq" id="WP_004827769.1">
    <property type="nucleotide sequence ID" value="NZ_KB849466.1"/>
</dbReference>
<evidence type="ECO:0000313" key="11">
    <source>
        <dbReference type="Proteomes" id="UP000013270"/>
    </source>
</evidence>
<evidence type="ECO:0000256" key="7">
    <source>
        <dbReference type="HAMAP-Rule" id="MF_00802"/>
    </source>
</evidence>
<dbReference type="Proteomes" id="UP000013270">
    <property type="component" value="Unassembled WGS sequence"/>
</dbReference>
<dbReference type="GO" id="GO:0000287">
    <property type="term" value="F:magnesium ion binding"/>
    <property type="evidence" value="ECO:0007669"/>
    <property type="project" value="UniProtKB-UniRule"/>
</dbReference>
<dbReference type="GO" id="GO:0005829">
    <property type="term" value="C:cytosol"/>
    <property type="evidence" value="ECO:0007669"/>
    <property type="project" value="TreeGrafter"/>
</dbReference>
<comment type="similarity">
    <text evidence="7">Belongs to the GlnE family.</text>
</comment>
<keyword evidence="1 7" id="KW-0808">Transferase</keyword>
<dbReference type="InterPro" id="IPR013546">
    <property type="entry name" value="PII_UdlTrfase/GS_AdlTrfase"/>
</dbReference>
<dbReference type="CDD" id="cd05401">
    <property type="entry name" value="NT_GlnE_GlnD_like"/>
    <property type="match status" value="2"/>
</dbReference>
<keyword evidence="2 7" id="KW-0548">Nucleotidyltransferase</keyword>
<dbReference type="PANTHER" id="PTHR30621:SF0">
    <property type="entry name" value="BIFUNCTIONAL GLUTAMINE SYNTHETASE ADENYLYLTRANSFERASE_ADENYLYL-REMOVING ENZYME"/>
    <property type="match status" value="1"/>
</dbReference>
<dbReference type="SUPFAM" id="SSF81301">
    <property type="entry name" value="Nucleotidyltransferase"/>
    <property type="match status" value="2"/>
</dbReference>
<dbReference type="NCBIfam" id="NF008292">
    <property type="entry name" value="PRK11072.1"/>
    <property type="match status" value="1"/>
</dbReference>
<dbReference type="EMBL" id="APPK01000011">
    <property type="protein sequence ID" value="ENV23627.1"/>
    <property type="molecule type" value="Genomic_DNA"/>
</dbReference>
<evidence type="ECO:0000256" key="1">
    <source>
        <dbReference type="ARBA" id="ARBA00022679"/>
    </source>
</evidence>
<feature type="domain" description="PII-uridylyltransferase/Glutamine-synthetase adenylyltransferase" evidence="9">
    <location>
        <begin position="270"/>
        <end position="408"/>
    </location>
</feature>
<dbReference type="InterPro" id="IPR023057">
    <property type="entry name" value="GlnE"/>
</dbReference>
<keyword evidence="4 7" id="KW-0067">ATP-binding</keyword>
<feature type="domain" description="Glutamate-ammonia ligase adenylyltransferase repeated" evidence="8">
    <location>
        <begin position="508"/>
        <end position="763"/>
    </location>
</feature>
<dbReference type="GO" id="GO:0047388">
    <property type="term" value="F:[glutamine synthetase]-adenylyl-L-tyrosine phosphorylase activity"/>
    <property type="evidence" value="ECO:0007669"/>
    <property type="project" value="UniProtKB-EC"/>
</dbReference>
<feature type="domain" description="PII-uridylyltransferase/Glutamine-synthetase adenylyltransferase" evidence="9">
    <location>
        <begin position="785"/>
        <end position="879"/>
    </location>
</feature>
<evidence type="ECO:0000256" key="5">
    <source>
        <dbReference type="ARBA" id="ARBA00022842"/>
    </source>
</evidence>
<organism evidence="10 11">
    <name type="scientific">Acinetobacter bereziniae NIPH 3</name>
    <dbReference type="NCBI Taxonomy" id="1217651"/>
    <lineage>
        <taxon>Bacteria</taxon>
        <taxon>Pseudomonadati</taxon>
        <taxon>Pseudomonadota</taxon>
        <taxon>Gammaproteobacteria</taxon>
        <taxon>Moraxellales</taxon>
        <taxon>Moraxellaceae</taxon>
        <taxon>Acinetobacter</taxon>
    </lineage>
</organism>
<comment type="function">
    <text evidence="7">Involved in the regulation of glutamine synthetase GlnA, a key enzyme in the process to assimilate ammonia. When cellular nitrogen levels are high, the C-terminal adenylyl transferase (AT) inactivates GlnA by covalent transfer of an adenylyl group from ATP to specific tyrosine residue of GlnA, thus reducing its activity. Conversely, when nitrogen levels are low, the N-terminal adenylyl removase (AR) activates GlnA by removing the adenylyl group by phosphorolysis, increasing its activity. The regulatory region of GlnE binds the signal transduction protein PII (GlnB) which indicates the nitrogen status of the cell.</text>
</comment>
<comment type="caution">
    <text evidence="10">The sequence shown here is derived from an EMBL/GenBank/DDBJ whole genome shotgun (WGS) entry which is preliminary data.</text>
</comment>
<keyword evidence="3 7" id="KW-0547">Nucleotide-binding</keyword>
<dbReference type="AlphaFoldDB" id="N8XGI0"/>
<dbReference type="Pfam" id="PF03710">
    <property type="entry name" value="GlnE"/>
    <property type="match status" value="2"/>
</dbReference>
<proteinExistence type="inferred from homology"/>
<reference evidence="10 11" key="1">
    <citation type="submission" date="2013-02" db="EMBL/GenBank/DDBJ databases">
        <title>The Genome Sequence of Acinetobacter bereziniae NIPH 3.</title>
        <authorList>
            <consortium name="The Broad Institute Genome Sequencing Platform"/>
            <consortium name="The Broad Institute Genome Sequencing Center for Infectious Disease"/>
            <person name="Cerqueira G."/>
            <person name="Feldgarden M."/>
            <person name="Courvalin P."/>
            <person name="Perichon B."/>
            <person name="Grillot-Courvalin C."/>
            <person name="Clermont D."/>
            <person name="Rocha E."/>
            <person name="Yoon E.-J."/>
            <person name="Nemec A."/>
            <person name="Walker B."/>
            <person name="Young S.K."/>
            <person name="Zeng Q."/>
            <person name="Gargeya S."/>
            <person name="Fitzgerald M."/>
            <person name="Haas B."/>
            <person name="Abouelleil A."/>
            <person name="Alvarado L."/>
            <person name="Arachchi H.M."/>
            <person name="Berlin A.M."/>
            <person name="Chapman S.B."/>
            <person name="Dewar J."/>
            <person name="Goldberg J."/>
            <person name="Griggs A."/>
            <person name="Gujja S."/>
            <person name="Hansen M."/>
            <person name="Howarth C."/>
            <person name="Imamovic A."/>
            <person name="Larimer J."/>
            <person name="McCowan C."/>
            <person name="Murphy C."/>
            <person name="Neiman D."/>
            <person name="Pearson M."/>
            <person name="Priest M."/>
            <person name="Roberts A."/>
            <person name="Saif S."/>
            <person name="Shea T."/>
            <person name="Sisk P."/>
            <person name="Sykes S."/>
            <person name="Wortman J."/>
            <person name="Nusbaum C."/>
            <person name="Birren B."/>
        </authorList>
    </citation>
    <scope>NUCLEOTIDE SEQUENCE [LARGE SCALE GENOMIC DNA]</scope>
    <source>
        <strain evidence="10 11">NIPH 3</strain>
    </source>
</reference>
<comment type="cofactor">
    <cofactor evidence="7">
        <name>Mg(2+)</name>
        <dbReference type="ChEBI" id="CHEBI:18420"/>
    </cofactor>
</comment>
<dbReference type="FunFam" id="3.30.460.10:FF:000009">
    <property type="entry name" value="Bifunctional glutamine synthetase adenylyltransferase/adenylyl-removing enzyme"/>
    <property type="match status" value="1"/>
</dbReference>